<dbReference type="RefSeq" id="WP_060914138.1">
    <property type="nucleotide sequence ID" value="NZ_KQ959957.1"/>
</dbReference>
<dbReference type="STRING" id="1379.HMPREF3186_00967"/>
<name>A0A133ZWM3_9BACL</name>
<keyword evidence="1" id="KW-1133">Transmembrane helix</keyword>
<comment type="caution">
    <text evidence="2">The sequence shown here is derived from an EMBL/GenBank/DDBJ whole genome shotgun (WGS) entry which is preliminary data.</text>
</comment>
<feature type="transmembrane region" description="Helical" evidence="1">
    <location>
        <begin position="501"/>
        <end position="520"/>
    </location>
</feature>
<feature type="transmembrane region" description="Helical" evidence="1">
    <location>
        <begin position="191"/>
        <end position="209"/>
    </location>
</feature>
<dbReference type="OrthoDB" id="2176387at2"/>
<dbReference type="PATRIC" id="fig|1379.3.peg.951"/>
<organism evidence="2 3">
    <name type="scientific">Gemella haemolysans</name>
    <dbReference type="NCBI Taxonomy" id="1379"/>
    <lineage>
        <taxon>Bacteria</taxon>
        <taxon>Bacillati</taxon>
        <taxon>Bacillota</taxon>
        <taxon>Bacilli</taxon>
        <taxon>Bacillales</taxon>
        <taxon>Gemellaceae</taxon>
        <taxon>Gemella</taxon>
    </lineage>
</organism>
<proteinExistence type="predicted"/>
<dbReference type="Proteomes" id="UP000070355">
    <property type="component" value="Unassembled WGS sequence"/>
</dbReference>
<evidence type="ECO:0000313" key="3">
    <source>
        <dbReference type="Proteomes" id="UP000070355"/>
    </source>
</evidence>
<reference evidence="3" key="1">
    <citation type="submission" date="2016-01" db="EMBL/GenBank/DDBJ databases">
        <authorList>
            <person name="Mitreva M."/>
            <person name="Pepin K.H."/>
            <person name="Mihindukulasuriya K.A."/>
            <person name="Fulton R."/>
            <person name="Fronick C."/>
            <person name="O'Laughlin M."/>
            <person name="Miner T."/>
            <person name="Herter B."/>
            <person name="Rosa B.A."/>
            <person name="Cordes M."/>
            <person name="Tomlinson C."/>
            <person name="Wollam A."/>
            <person name="Palsikar V.B."/>
            <person name="Mardis E.R."/>
            <person name="Wilson R.K."/>
        </authorList>
    </citation>
    <scope>NUCLEOTIDE SEQUENCE [LARGE SCALE GENOMIC DNA]</scope>
    <source>
        <strain evidence="3">DNF01167</strain>
    </source>
</reference>
<feature type="transmembrane region" description="Helical" evidence="1">
    <location>
        <begin position="116"/>
        <end position="140"/>
    </location>
</feature>
<feature type="transmembrane region" description="Helical" evidence="1">
    <location>
        <begin position="396"/>
        <end position="417"/>
    </location>
</feature>
<feature type="transmembrane region" description="Helical" evidence="1">
    <location>
        <begin position="342"/>
        <end position="359"/>
    </location>
</feature>
<sequence>MRFNVIKELFLTNLLYSFSPQRIKYRKKFSGKSDIRHNLFRNVLMLNFFNFLHILFLFSIFSRGFNFSGPGYRNILFFILLLVFIQILNNFINMFYESDDTLAIIHLPVTGSEIFFSKLFTLLSQVISNFTPLIVINLIIGLNAEFSIQKFFFVLVYSFAFMITLICSIMTLLSFITYIPNFKKNKGKVNAATILIVLIFFTGYIFNFAHTFKSFDSDYSGDLFLNILVLDISKTYTYLIVAIILALISFFTTYIFVIRKYMKDLYRISGNTYTSSSKAVKIKENTNSTSTTLFSKLIKRNVKLLLNSTISSTVFTNLIVTLGIFVIPIIEIRKHGGITLPPIFYPVAMTIGFTLALYINSNPMNFTSIAISLEKQDYYFLKSLPFDFKKYLKIKLAIATCLQLGFGLLALIVMLVITKTPILLAVVTIISYIISSIVFSFYSYTSDYKKLYLNWNTITDLANRSSINQVLLTILAFGAILLLVLLNVVTFFLIAMLPSSAHIVGIVYSLVLIILLVFATRKLRKNVFDKIYS</sequence>
<feature type="transmembrane region" description="Helical" evidence="1">
    <location>
        <begin position="75"/>
        <end position="96"/>
    </location>
</feature>
<feature type="transmembrane region" description="Helical" evidence="1">
    <location>
        <begin position="152"/>
        <end position="179"/>
    </location>
</feature>
<evidence type="ECO:0000256" key="1">
    <source>
        <dbReference type="SAM" id="Phobius"/>
    </source>
</evidence>
<dbReference type="AlphaFoldDB" id="A0A133ZWM3"/>
<evidence type="ECO:0000313" key="2">
    <source>
        <dbReference type="EMBL" id="KXB59830.1"/>
    </source>
</evidence>
<gene>
    <name evidence="2" type="ORF">HMPREF3186_00967</name>
</gene>
<accession>A0A133ZWM3</accession>
<dbReference type="EMBL" id="LSDC01000063">
    <property type="protein sequence ID" value="KXB59830.1"/>
    <property type="molecule type" value="Genomic_DNA"/>
</dbReference>
<keyword evidence="1" id="KW-0472">Membrane</keyword>
<feature type="transmembrane region" description="Helical" evidence="1">
    <location>
        <begin position="423"/>
        <end position="444"/>
    </location>
</feature>
<feature type="transmembrane region" description="Helical" evidence="1">
    <location>
        <begin position="43"/>
        <end position="63"/>
    </location>
</feature>
<feature type="transmembrane region" description="Helical" evidence="1">
    <location>
        <begin position="304"/>
        <end position="330"/>
    </location>
</feature>
<feature type="transmembrane region" description="Helical" evidence="1">
    <location>
        <begin position="236"/>
        <end position="257"/>
    </location>
</feature>
<feature type="transmembrane region" description="Helical" evidence="1">
    <location>
        <begin position="470"/>
        <end position="495"/>
    </location>
</feature>
<keyword evidence="1" id="KW-0812">Transmembrane</keyword>
<protein>
    <submittedName>
        <fullName evidence="2">Uncharacterized protein</fullName>
    </submittedName>
</protein>